<dbReference type="AlphaFoldDB" id="A0A9P5LCR9"/>
<protein>
    <recommendedName>
        <fullName evidence="9">LrgB-like protein</fullName>
    </recommendedName>
</protein>
<dbReference type="PANTHER" id="PTHR30249:SF0">
    <property type="entry name" value="PLASTIDAL GLYCOLATE_GLYCERATE TRANSLOCATOR 1, CHLOROPLASTIC"/>
    <property type="match status" value="1"/>
</dbReference>
<feature type="region of interest" description="Disordered" evidence="5">
    <location>
        <begin position="322"/>
        <end position="356"/>
    </location>
</feature>
<dbReference type="Proteomes" id="UP000722485">
    <property type="component" value="Unassembled WGS sequence"/>
</dbReference>
<comment type="caution">
    <text evidence="7">The sequence shown here is derived from an EMBL/GenBank/DDBJ whole genome shotgun (WGS) entry which is preliminary data.</text>
</comment>
<keyword evidence="3 6" id="KW-1133">Transmembrane helix</keyword>
<evidence type="ECO:0000313" key="8">
    <source>
        <dbReference type="Proteomes" id="UP000722485"/>
    </source>
</evidence>
<organism evidence="7 8">
    <name type="scientific">Cylindrodendrum hubeiense</name>
    <dbReference type="NCBI Taxonomy" id="595255"/>
    <lineage>
        <taxon>Eukaryota</taxon>
        <taxon>Fungi</taxon>
        <taxon>Dikarya</taxon>
        <taxon>Ascomycota</taxon>
        <taxon>Pezizomycotina</taxon>
        <taxon>Sordariomycetes</taxon>
        <taxon>Hypocreomycetidae</taxon>
        <taxon>Hypocreales</taxon>
        <taxon>Nectriaceae</taxon>
        <taxon>Cylindrodendrum</taxon>
    </lineage>
</organism>
<evidence type="ECO:0000256" key="4">
    <source>
        <dbReference type="ARBA" id="ARBA00023136"/>
    </source>
</evidence>
<dbReference type="GO" id="GO:0016020">
    <property type="term" value="C:membrane"/>
    <property type="evidence" value="ECO:0007669"/>
    <property type="project" value="UniProtKB-SubCell"/>
</dbReference>
<feature type="transmembrane region" description="Helical" evidence="6">
    <location>
        <begin position="360"/>
        <end position="381"/>
    </location>
</feature>
<evidence type="ECO:0000256" key="3">
    <source>
        <dbReference type="ARBA" id="ARBA00022989"/>
    </source>
</evidence>
<evidence type="ECO:0008006" key="9">
    <source>
        <dbReference type="Google" id="ProtNLM"/>
    </source>
</evidence>
<dbReference type="InterPro" id="IPR007300">
    <property type="entry name" value="CidB/LrgB"/>
</dbReference>
<feature type="transmembrane region" description="Helical" evidence="6">
    <location>
        <begin position="198"/>
        <end position="219"/>
    </location>
</feature>
<name>A0A9P5LCR9_9HYPO</name>
<dbReference type="EMBL" id="JAANBB010000009">
    <property type="protein sequence ID" value="KAF7556840.1"/>
    <property type="molecule type" value="Genomic_DNA"/>
</dbReference>
<accession>A0A9P5LCR9</accession>
<feature type="compositionally biased region" description="Basic and acidic residues" evidence="5">
    <location>
        <begin position="330"/>
        <end position="356"/>
    </location>
</feature>
<feature type="transmembrane region" description="Helical" evidence="6">
    <location>
        <begin position="100"/>
        <end position="116"/>
    </location>
</feature>
<dbReference type="OrthoDB" id="2502820at2759"/>
<comment type="subcellular location">
    <subcellularLocation>
        <location evidence="1">Membrane</location>
        <topology evidence="1">Multi-pass membrane protein</topology>
    </subcellularLocation>
</comment>
<keyword evidence="4 6" id="KW-0472">Membrane</keyword>
<reference evidence="7" key="1">
    <citation type="submission" date="2020-03" db="EMBL/GenBank/DDBJ databases">
        <title>Draft Genome Sequence of Cylindrodendrum hubeiense.</title>
        <authorList>
            <person name="Buettner E."/>
            <person name="Kellner H."/>
        </authorList>
    </citation>
    <scope>NUCLEOTIDE SEQUENCE</scope>
    <source>
        <strain evidence="7">IHI 201604</strain>
    </source>
</reference>
<feature type="transmembrane region" description="Helical" evidence="6">
    <location>
        <begin position="387"/>
        <end position="408"/>
    </location>
</feature>
<feature type="transmembrane region" description="Helical" evidence="6">
    <location>
        <begin position="136"/>
        <end position="153"/>
    </location>
</feature>
<dbReference type="PANTHER" id="PTHR30249">
    <property type="entry name" value="PUTATIVE SEROTONIN TRANSPORTER"/>
    <property type="match status" value="1"/>
</dbReference>
<evidence type="ECO:0000256" key="1">
    <source>
        <dbReference type="ARBA" id="ARBA00004141"/>
    </source>
</evidence>
<keyword evidence="8" id="KW-1185">Reference proteome</keyword>
<evidence type="ECO:0000256" key="5">
    <source>
        <dbReference type="SAM" id="MobiDB-lite"/>
    </source>
</evidence>
<keyword evidence="2 6" id="KW-0812">Transmembrane</keyword>
<dbReference type="Pfam" id="PF04172">
    <property type="entry name" value="LrgB"/>
    <property type="match status" value="1"/>
</dbReference>
<evidence type="ECO:0000256" key="6">
    <source>
        <dbReference type="SAM" id="Phobius"/>
    </source>
</evidence>
<feature type="transmembrane region" description="Helical" evidence="6">
    <location>
        <begin position="231"/>
        <end position="253"/>
    </location>
</feature>
<feature type="transmembrane region" description="Helical" evidence="6">
    <location>
        <begin position="67"/>
        <end position="88"/>
    </location>
</feature>
<sequence>MTTPPRLEISWPSDSALEQSINALASDREKSRRGGSTPCLEAGSSTATTRRSSLDQCMVYNTDTSPIWNICISYSALLASFFSIFLIGTPVAAVAKEDRVLDGCVMWFVWAVAVRLQRNFKTSHCFLSTPRLKNPLVTIMNPVLVTTLLMTAYTRGKACAYGSGKLADVLHKFSSGTPLYTLWTSATTSLPLPTGATAWFGAGDAALSILECGILIWGFKLYECQRQLFSSAGLVTVLISVSAAAGNVFLSVLSGRTFGLAMPEALAFAARSTTLALAKPAMAAVGGNLGVNAALVVSNGILGQLMYPIALEKIGVKAGSDGISSGDGVSRPEAEDSEGVRQDRSDSNLEEQLRGGDDSATIAAGITIGINGAAMGVSYLYETKSHAAPYAALAMTVFGVMTVVFTTAEPFRGVLIALASR</sequence>
<evidence type="ECO:0000256" key="2">
    <source>
        <dbReference type="ARBA" id="ARBA00022692"/>
    </source>
</evidence>
<proteinExistence type="predicted"/>
<evidence type="ECO:0000313" key="7">
    <source>
        <dbReference type="EMBL" id="KAF7556840.1"/>
    </source>
</evidence>
<gene>
    <name evidence="7" type="ORF">G7Z17_g1179</name>
</gene>